<keyword evidence="4 10" id="KW-0813">Transport</keyword>
<evidence type="ECO:0000256" key="8">
    <source>
        <dbReference type="ARBA" id="ARBA00023196"/>
    </source>
</evidence>
<evidence type="ECO:0000256" key="3">
    <source>
        <dbReference type="ARBA" id="ARBA00007681"/>
    </source>
</evidence>
<dbReference type="InterPro" id="IPR035968">
    <property type="entry name" value="ATP_synth_F1_ATPase_gsu"/>
</dbReference>
<keyword evidence="9 10" id="KW-0066">ATP synthesis</keyword>
<evidence type="ECO:0000256" key="6">
    <source>
        <dbReference type="ARBA" id="ARBA00023065"/>
    </source>
</evidence>
<evidence type="ECO:0000313" key="12">
    <source>
        <dbReference type="Proteomes" id="UP000319296"/>
    </source>
</evidence>
<name>A0A519BQC9_9DELT</name>
<reference evidence="11 12" key="1">
    <citation type="journal article" date="2019" name="ISME J.">
        <title>Insights into ecological role of a new deltaproteobacterial order Candidatus Acidulodesulfobacterales by metagenomics and metatranscriptomics.</title>
        <authorList>
            <person name="Tan S."/>
            <person name="Liu J."/>
            <person name="Fang Y."/>
            <person name="Hedlund B.P."/>
            <person name="Lian Z.H."/>
            <person name="Huang L.Y."/>
            <person name="Li J.T."/>
            <person name="Huang L.N."/>
            <person name="Li W.J."/>
            <person name="Jiang H.C."/>
            <person name="Dong H.L."/>
            <person name="Shu W.S."/>
        </authorList>
    </citation>
    <scope>NUCLEOTIDE SEQUENCE [LARGE SCALE GENOMIC DNA]</scope>
    <source>
        <strain evidence="11">AP1</strain>
    </source>
</reference>
<comment type="caution">
    <text evidence="11">The sequence shown here is derived from an EMBL/GenBank/DDBJ whole genome shotgun (WGS) entry which is preliminary data.</text>
</comment>
<keyword evidence="5 10" id="KW-0375">Hydrogen ion transport</keyword>
<keyword evidence="10" id="KW-1003">Cell membrane</keyword>
<organism evidence="11 12">
    <name type="scientific">Candidatus Acididesulfobacter diazotrophicus</name>
    <dbReference type="NCBI Taxonomy" id="2597226"/>
    <lineage>
        <taxon>Bacteria</taxon>
        <taxon>Deltaproteobacteria</taxon>
        <taxon>Candidatus Acidulodesulfobacterales</taxon>
        <taxon>Candidatus Acididesulfobacter</taxon>
    </lineage>
</organism>
<accession>A0A519BQC9</accession>
<dbReference type="HAMAP" id="MF_00815">
    <property type="entry name" value="ATP_synth_gamma_bact"/>
    <property type="match status" value="1"/>
</dbReference>
<evidence type="ECO:0000256" key="7">
    <source>
        <dbReference type="ARBA" id="ARBA00023136"/>
    </source>
</evidence>
<dbReference type="AlphaFoldDB" id="A0A519BQC9"/>
<gene>
    <name evidence="10 11" type="primary">atpG</name>
    <name evidence="11" type="ORF">EVG15_00915</name>
</gene>
<dbReference type="GO" id="GO:0005524">
    <property type="term" value="F:ATP binding"/>
    <property type="evidence" value="ECO:0007669"/>
    <property type="project" value="UniProtKB-UniRule"/>
</dbReference>
<keyword evidence="6 10" id="KW-0406">Ion transport</keyword>
<evidence type="ECO:0000256" key="1">
    <source>
        <dbReference type="ARBA" id="ARBA00003456"/>
    </source>
</evidence>
<evidence type="ECO:0000256" key="10">
    <source>
        <dbReference type="HAMAP-Rule" id="MF_00815"/>
    </source>
</evidence>
<dbReference type="PANTHER" id="PTHR11693:SF22">
    <property type="entry name" value="ATP SYNTHASE SUBUNIT GAMMA, MITOCHONDRIAL"/>
    <property type="match status" value="1"/>
</dbReference>
<dbReference type="GO" id="GO:0005886">
    <property type="term" value="C:plasma membrane"/>
    <property type="evidence" value="ECO:0007669"/>
    <property type="project" value="UniProtKB-SubCell"/>
</dbReference>
<dbReference type="Gene3D" id="3.40.1380.10">
    <property type="match status" value="1"/>
</dbReference>
<dbReference type="PRINTS" id="PR00126">
    <property type="entry name" value="ATPASEGAMMA"/>
</dbReference>
<keyword evidence="7 10" id="KW-0472">Membrane</keyword>
<dbReference type="GO" id="GO:0042777">
    <property type="term" value="P:proton motive force-driven plasma membrane ATP synthesis"/>
    <property type="evidence" value="ECO:0007669"/>
    <property type="project" value="UniProtKB-UniRule"/>
</dbReference>
<protein>
    <recommendedName>
        <fullName evidence="10">ATP synthase gamma chain</fullName>
    </recommendedName>
    <alternativeName>
        <fullName evidence="10">ATP synthase F1 sector gamma subunit</fullName>
    </alternativeName>
    <alternativeName>
        <fullName evidence="10">F-ATPase gamma subunit</fullName>
    </alternativeName>
</protein>
<comment type="similarity">
    <text evidence="3 10">Belongs to the ATPase gamma chain family.</text>
</comment>
<evidence type="ECO:0000256" key="9">
    <source>
        <dbReference type="ARBA" id="ARBA00023310"/>
    </source>
</evidence>
<comment type="subunit">
    <text evidence="10">F-type ATPases have 2 components, CF(1) - the catalytic core - and CF(0) - the membrane proton channel. CF(1) has five subunits: alpha(3), beta(3), gamma(1), delta(1), epsilon(1). CF(0) has three main subunits: a, b and c.</text>
</comment>
<dbReference type="PANTHER" id="PTHR11693">
    <property type="entry name" value="ATP SYNTHASE GAMMA CHAIN"/>
    <property type="match status" value="1"/>
</dbReference>
<dbReference type="GO" id="GO:0045259">
    <property type="term" value="C:proton-transporting ATP synthase complex"/>
    <property type="evidence" value="ECO:0007669"/>
    <property type="project" value="UniProtKB-KW"/>
</dbReference>
<proteinExistence type="inferred from homology"/>
<dbReference type="PROSITE" id="PS00153">
    <property type="entry name" value="ATPASE_GAMMA"/>
    <property type="match status" value="1"/>
</dbReference>
<dbReference type="SUPFAM" id="SSF52943">
    <property type="entry name" value="ATP synthase (F1-ATPase), gamma subunit"/>
    <property type="match status" value="1"/>
</dbReference>
<evidence type="ECO:0000256" key="5">
    <source>
        <dbReference type="ARBA" id="ARBA00022781"/>
    </source>
</evidence>
<comment type="subcellular location">
    <subcellularLocation>
        <location evidence="10">Cell membrane</location>
        <topology evidence="10">Peripheral membrane protein</topology>
    </subcellularLocation>
    <subcellularLocation>
        <location evidence="2">Membrane</location>
        <topology evidence="2">Peripheral membrane protein</topology>
    </subcellularLocation>
</comment>
<dbReference type="Proteomes" id="UP000319296">
    <property type="component" value="Unassembled WGS sequence"/>
</dbReference>
<dbReference type="NCBIfam" id="TIGR01146">
    <property type="entry name" value="ATPsyn_F1gamma"/>
    <property type="match status" value="1"/>
</dbReference>
<dbReference type="CDD" id="cd12151">
    <property type="entry name" value="F1-ATPase_gamma"/>
    <property type="match status" value="1"/>
</dbReference>
<dbReference type="EMBL" id="SGBB01000001">
    <property type="protein sequence ID" value="RZD19474.1"/>
    <property type="molecule type" value="Genomic_DNA"/>
</dbReference>
<sequence length="288" mass="32537">MPNLKSIKRKIASVKNTRQITKAMKMVAGAKLKKAQLAMNEFKPYASTYEKIIQNIANNTILHNNPLFEVREHVKNIGYLIISSDRGLCGSFNINIFKEALDSIKSKKLDNQNIKLYIAGKKGTDFLKRYNYNIKHNASATVKNAENDFISELSDIVSKDFINGEIDELYFISNRYVSTLTQKTDSIKILPIEKNKEPINSGGYIIEPDSNEEEVLTKIFNDFIYTEINIRLLESNAGEQASRMNAMDNATRNAGKMINKLTLTYNKARQTAVTLEILDLVNGANALK</sequence>
<evidence type="ECO:0000256" key="2">
    <source>
        <dbReference type="ARBA" id="ARBA00004170"/>
    </source>
</evidence>
<comment type="function">
    <text evidence="1 10">Produces ATP from ADP in the presence of a proton gradient across the membrane. The gamma chain is believed to be important in regulating ATPase activity and the flow of protons through the CF(0) complex.</text>
</comment>
<dbReference type="InterPro" id="IPR023632">
    <property type="entry name" value="ATP_synth_F1_gsu_CS"/>
</dbReference>
<evidence type="ECO:0000313" key="11">
    <source>
        <dbReference type="EMBL" id="RZD19474.1"/>
    </source>
</evidence>
<dbReference type="Gene3D" id="1.10.287.80">
    <property type="entry name" value="ATP synthase, gamma subunit, helix hairpin domain"/>
    <property type="match status" value="2"/>
</dbReference>
<keyword evidence="8 10" id="KW-0139">CF(1)</keyword>
<dbReference type="GO" id="GO:0046933">
    <property type="term" value="F:proton-transporting ATP synthase activity, rotational mechanism"/>
    <property type="evidence" value="ECO:0007669"/>
    <property type="project" value="UniProtKB-UniRule"/>
</dbReference>
<dbReference type="Pfam" id="PF00231">
    <property type="entry name" value="ATP-synt"/>
    <property type="match status" value="1"/>
</dbReference>
<evidence type="ECO:0000256" key="4">
    <source>
        <dbReference type="ARBA" id="ARBA00022448"/>
    </source>
</evidence>
<dbReference type="InterPro" id="IPR000131">
    <property type="entry name" value="ATP_synth_F1_gsu"/>
</dbReference>